<evidence type="ECO:0008006" key="3">
    <source>
        <dbReference type="Google" id="ProtNLM"/>
    </source>
</evidence>
<name>A0ABY5V1Z3_9BACT</name>
<reference evidence="1" key="1">
    <citation type="journal article" date="2022" name="Cell">
        <title>Design, construction, and in vivo augmentation of a complex gut microbiome.</title>
        <authorList>
            <person name="Cheng A.G."/>
            <person name="Ho P.Y."/>
            <person name="Aranda-Diaz A."/>
            <person name="Jain S."/>
            <person name="Yu F.B."/>
            <person name="Meng X."/>
            <person name="Wang M."/>
            <person name="Iakiviak M."/>
            <person name="Nagashima K."/>
            <person name="Zhao A."/>
            <person name="Murugkar P."/>
            <person name="Patil A."/>
            <person name="Atabakhsh K."/>
            <person name="Weakley A."/>
            <person name="Yan J."/>
            <person name="Brumbaugh A.R."/>
            <person name="Higginbottom S."/>
            <person name="Dimas A."/>
            <person name="Shiver A.L."/>
            <person name="Deutschbauer A."/>
            <person name="Neff N."/>
            <person name="Sonnenburg J.L."/>
            <person name="Huang K.C."/>
            <person name="Fischbach M.A."/>
        </authorList>
    </citation>
    <scope>NUCLEOTIDE SEQUENCE</scope>
    <source>
        <strain evidence="1">AP11</strain>
    </source>
</reference>
<organism evidence="1 2">
    <name type="scientific">Alistipes ihumii AP11</name>
    <dbReference type="NCBI Taxonomy" id="1211813"/>
    <lineage>
        <taxon>Bacteria</taxon>
        <taxon>Pseudomonadati</taxon>
        <taxon>Bacteroidota</taxon>
        <taxon>Bacteroidia</taxon>
        <taxon>Bacteroidales</taxon>
        <taxon>Rikenellaceae</taxon>
        <taxon>Alistipes</taxon>
    </lineage>
</organism>
<protein>
    <recommendedName>
        <fullName evidence="3">Tetratricopeptide repeat protein</fullName>
    </recommendedName>
</protein>
<accession>A0ABY5V1Z3</accession>
<dbReference type="RefSeq" id="WP_019245085.1">
    <property type="nucleotide sequence ID" value="NZ_CAPH01000006.1"/>
</dbReference>
<proteinExistence type="predicted"/>
<keyword evidence="2" id="KW-1185">Reference proteome</keyword>
<sequence>MKRPVVQPARLERLTDDQLADVLKRYPWFDTARLILQSRTTAEDPQLRLRLQIAGWPEILLARPDTARSEADVIDRFLSREFRRIVPDPASFPAGEDLARESVREDPELISEELADIYARQGLYAKAKEIYARLSLLYPEKSVYFAEIIAGLDTKKSGK</sequence>
<evidence type="ECO:0000313" key="1">
    <source>
        <dbReference type="EMBL" id="UWN57511.1"/>
    </source>
</evidence>
<dbReference type="EMBL" id="CP102294">
    <property type="protein sequence ID" value="UWN57511.1"/>
    <property type="molecule type" value="Genomic_DNA"/>
</dbReference>
<gene>
    <name evidence="1" type="ORF">NQ491_01680</name>
</gene>
<evidence type="ECO:0000313" key="2">
    <source>
        <dbReference type="Proteomes" id="UP001059295"/>
    </source>
</evidence>
<dbReference type="GeneID" id="82890404"/>
<dbReference type="Proteomes" id="UP001059295">
    <property type="component" value="Chromosome"/>
</dbReference>